<keyword evidence="2" id="KW-0540">Nuclease</keyword>
<dbReference type="GO" id="GO:0004519">
    <property type="term" value="F:endonuclease activity"/>
    <property type="evidence" value="ECO:0007669"/>
    <property type="project" value="UniProtKB-KW"/>
</dbReference>
<dbReference type="InterPro" id="IPR011856">
    <property type="entry name" value="tRNA_endonuc-like_dom_sf"/>
</dbReference>
<dbReference type="Proteomes" id="UP001208690">
    <property type="component" value="Unassembled WGS sequence"/>
</dbReference>
<evidence type="ECO:0000313" key="2">
    <source>
        <dbReference type="EMBL" id="MCV3271533.1"/>
    </source>
</evidence>
<proteinExistence type="predicted"/>
<feature type="domain" description="Restriction endonuclease type IV Mrr" evidence="1">
    <location>
        <begin position="79"/>
        <end position="193"/>
    </location>
</feature>
<keyword evidence="2" id="KW-0378">Hydrolase</keyword>
<name>A0ABT3BD79_9RHOB</name>
<dbReference type="RefSeq" id="WP_263843850.1">
    <property type="nucleotide sequence ID" value="NZ_JALIEB010000004.1"/>
</dbReference>
<keyword evidence="2" id="KW-0255">Endonuclease</keyword>
<dbReference type="EMBL" id="JALIEB010000004">
    <property type="protein sequence ID" value="MCV3271533.1"/>
    <property type="molecule type" value="Genomic_DNA"/>
</dbReference>
<protein>
    <submittedName>
        <fullName evidence="2">Restriction endonuclease</fullName>
    </submittedName>
</protein>
<comment type="caution">
    <text evidence="2">The sequence shown here is derived from an EMBL/GenBank/DDBJ whole genome shotgun (WGS) entry which is preliminary data.</text>
</comment>
<dbReference type="Pfam" id="PF04471">
    <property type="entry name" value="Mrr_cat"/>
    <property type="match status" value="1"/>
</dbReference>
<dbReference type="Gene3D" id="3.40.1350.10">
    <property type="match status" value="1"/>
</dbReference>
<organism evidence="2 3">
    <name type="scientific">Roseobacter sinensis</name>
    <dbReference type="NCBI Taxonomy" id="2931391"/>
    <lineage>
        <taxon>Bacteria</taxon>
        <taxon>Pseudomonadati</taxon>
        <taxon>Pseudomonadota</taxon>
        <taxon>Alphaproteobacteria</taxon>
        <taxon>Rhodobacterales</taxon>
        <taxon>Roseobacteraceae</taxon>
        <taxon>Roseobacter</taxon>
    </lineage>
</organism>
<accession>A0ABT3BD79</accession>
<keyword evidence="3" id="KW-1185">Reference proteome</keyword>
<sequence length="199" mass="21959">MALTLGISNLNLSGSTHVPAAPKEDLDKLPLDLILPTEILELAETTSEGSLIRALAFPWLEILNQLENNPDLIHDFSQSPRKFEEFVAASYEKDGFSVTLTPQSGDGGKDVIAEKKGFGAFRIIDQCKAFCKGRAVSPNDVRAMMGTLYRNTNASKAVITTTSVFAPSVADEWKDYMPNRLELRDKTGLIEWLQGLKDR</sequence>
<evidence type="ECO:0000313" key="3">
    <source>
        <dbReference type="Proteomes" id="UP001208690"/>
    </source>
</evidence>
<dbReference type="InterPro" id="IPR007560">
    <property type="entry name" value="Restrct_endonuc_IV_Mrr"/>
</dbReference>
<dbReference type="InterPro" id="IPR052906">
    <property type="entry name" value="Type_IV_Methyl-Rstrct_Enzyme"/>
</dbReference>
<dbReference type="PANTHER" id="PTHR30015:SF6">
    <property type="entry name" value="SLL1429 PROTEIN"/>
    <property type="match status" value="1"/>
</dbReference>
<dbReference type="InterPro" id="IPR011335">
    <property type="entry name" value="Restrct_endonuc-II-like"/>
</dbReference>
<dbReference type="SUPFAM" id="SSF52980">
    <property type="entry name" value="Restriction endonuclease-like"/>
    <property type="match status" value="1"/>
</dbReference>
<gene>
    <name evidence="2" type="ORF">MUB52_08840</name>
</gene>
<dbReference type="PANTHER" id="PTHR30015">
    <property type="entry name" value="MRR RESTRICTION SYSTEM PROTEIN"/>
    <property type="match status" value="1"/>
</dbReference>
<evidence type="ECO:0000259" key="1">
    <source>
        <dbReference type="Pfam" id="PF04471"/>
    </source>
</evidence>
<reference evidence="2 3" key="1">
    <citation type="submission" date="2022-04" db="EMBL/GenBank/DDBJ databases">
        <title>Roseobacter sp. WL0113 is a bacterium isolated from neritic sediment.</title>
        <authorList>
            <person name="Wang L."/>
            <person name="He W."/>
            <person name="Zhang D.-F."/>
        </authorList>
    </citation>
    <scope>NUCLEOTIDE SEQUENCE [LARGE SCALE GENOMIC DNA]</scope>
    <source>
        <strain evidence="2 3">WL0113</strain>
    </source>
</reference>